<gene>
    <name evidence="4" type="ORF">ROA7023_02379</name>
</gene>
<evidence type="ECO:0000313" key="5">
    <source>
        <dbReference type="Proteomes" id="UP000193900"/>
    </source>
</evidence>
<dbReference type="GO" id="GO:0006508">
    <property type="term" value="P:proteolysis"/>
    <property type="evidence" value="ECO:0007669"/>
    <property type="project" value="InterPro"/>
</dbReference>
<dbReference type="GO" id="GO:0004181">
    <property type="term" value="F:metallocarboxypeptidase activity"/>
    <property type="evidence" value="ECO:0007669"/>
    <property type="project" value="InterPro"/>
</dbReference>
<organism evidence="4 5">
    <name type="scientific">Roseisalinus antarcticus</name>
    <dbReference type="NCBI Taxonomy" id="254357"/>
    <lineage>
        <taxon>Bacteria</taxon>
        <taxon>Pseudomonadati</taxon>
        <taxon>Pseudomonadota</taxon>
        <taxon>Alphaproteobacteria</taxon>
        <taxon>Rhodobacterales</taxon>
        <taxon>Roseobacteraceae</taxon>
        <taxon>Roseisalinus</taxon>
    </lineage>
</organism>
<keyword evidence="5" id="KW-1185">Reference proteome</keyword>
<dbReference type="SUPFAM" id="SSF53187">
    <property type="entry name" value="Zn-dependent exopeptidases"/>
    <property type="match status" value="1"/>
</dbReference>
<accession>A0A1Y5T6D9</accession>
<dbReference type="InterPro" id="IPR040626">
    <property type="entry name" value="Pepdidase_M14_N"/>
</dbReference>
<evidence type="ECO:0000256" key="2">
    <source>
        <dbReference type="PROSITE-ProRule" id="PRU01379"/>
    </source>
</evidence>
<proteinExistence type="inferred from homology"/>
<dbReference type="Gene3D" id="2.60.40.3120">
    <property type="match status" value="1"/>
</dbReference>
<dbReference type="PROSITE" id="PS52035">
    <property type="entry name" value="PEPTIDASE_M14"/>
    <property type="match status" value="1"/>
</dbReference>
<dbReference type="EMBL" id="FWFZ01000010">
    <property type="protein sequence ID" value="SLN53553.1"/>
    <property type="molecule type" value="Genomic_DNA"/>
</dbReference>
<feature type="domain" description="Peptidase M14" evidence="3">
    <location>
        <begin position="134"/>
        <end position="400"/>
    </location>
</feature>
<protein>
    <submittedName>
        <fullName evidence="4">Zinc carboxypeptidase</fullName>
    </submittedName>
</protein>
<dbReference type="Pfam" id="PF00246">
    <property type="entry name" value="Peptidase_M14"/>
    <property type="match status" value="1"/>
</dbReference>
<keyword evidence="4" id="KW-0645">Protease</keyword>
<name>A0A1Y5T6D9_9RHOB</name>
<dbReference type="Proteomes" id="UP000193900">
    <property type="component" value="Unassembled WGS sequence"/>
</dbReference>
<keyword evidence="4" id="KW-0121">Carboxypeptidase</keyword>
<evidence type="ECO:0000256" key="1">
    <source>
        <dbReference type="ARBA" id="ARBA00001947"/>
    </source>
</evidence>
<evidence type="ECO:0000313" key="4">
    <source>
        <dbReference type="EMBL" id="SLN53553.1"/>
    </source>
</evidence>
<comment type="similarity">
    <text evidence="2">Belongs to the peptidase M14 family.</text>
</comment>
<comment type="cofactor">
    <cofactor evidence="1">
        <name>Zn(2+)</name>
        <dbReference type="ChEBI" id="CHEBI:29105"/>
    </cofactor>
</comment>
<dbReference type="Gene3D" id="3.40.630.10">
    <property type="entry name" value="Zn peptidases"/>
    <property type="match status" value="1"/>
</dbReference>
<dbReference type="PANTHER" id="PTHR12756:SF11">
    <property type="entry name" value="CYTOSOLIC CARBOXYPEPTIDASE 1"/>
    <property type="match status" value="1"/>
</dbReference>
<feature type="active site" description="Proton donor/acceptor" evidence="2">
    <location>
        <position position="361"/>
    </location>
</feature>
<keyword evidence="4" id="KW-0378">Hydrolase</keyword>
<reference evidence="4 5" key="1">
    <citation type="submission" date="2017-03" db="EMBL/GenBank/DDBJ databases">
        <authorList>
            <person name="Afonso C.L."/>
            <person name="Miller P.J."/>
            <person name="Scott M.A."/>
            <person name="Spackman E."/>
            <person name="Goraichik I."/>
            <person name="Dimitrov K.M."/>
            <person name="Suarez D.L."/>
            <person name="Swayne D.E."/>
        </authorList>
    </citation>
    <scope>NUCLEOTIDE SEQUENCE [LARGE SCALE GENOMIC DNA]</scope>
    <source>
        <strain evidence="4 5">CECT 7023</strain>
    </source>
</reference>
<dbReference type="PANTHER" id="PTHR12756">
    <property type="entry name" value="CYTOSOLIC CARBOXYPEPTIDASE"/>
    <property type="match status" value="1"/>
</dbReference>
<dbReference type="AlphaFoldDB" id="A0A1Y5T6D9"/>
<dbReference type="CDD" id="cd06234">
    <property type="entry name" value="M14_PaCCP-like"/>
    <property type="match status" value="1"/>
</dbReference>
<dbReference type="Pfam" id="PF18027">
    <property type="entry name" value="Pepdidase_M14_N"/>
    <property type="match status" value="1"/>
</dbReference>
<dbReference type="GO" id="GO:0008270">
    <property type="term" value="F:zinc ion binding"/>
    <property type="evidence" value="ECO:0007669"/>
    <property type="project" value="InterPro"/>
</dbReference>
<dbReference type="InterPro" id="IPR050821">
    <property type="entry name" value="Cytosolic_carboxypeptidase"/>
</dbReference>
<evidence type="ECO:0000259" key="3">
    <source>
        <dbReference type="PROSITE" id="PS52035"/>
    </source>
</evidence>
<dbReference type="InterPro" id="IPR000834">
    <property type="entry name" value="Peptidase_M14"/>
</dbReference>
<sequence length="401" mass="44180">MRSQFSGDALVHEAERLGPIHVTTGFEAGAIEVAGVGDGGDIRVSLAADPISGDVQWFFFRVSGIAGRTARIVVENSGRVSRLEGREQVPDCWTGYRPFRSRDGQDWVRCDALYEDGTLTIPVPPGADTLWFAYYPPFPMARHTAMLGRALANPRARLEVLGQTPDGHDLELLRIGTPERGKPKVWLMGRQHPSETMAGYFIEGLLGRLLDPADALGRHLAETCDLFVIPTVNPDGCRRGHTRTNARGMNLNRAWADPDPERAPEVVLIRDRMRAEGVDFCLDAHGDEELPYVFLGGPLEIPSRTARLSGLFETYARAMERACPAYRLADPYPGGAPATADLRMAWNWVAEEFDCLSVLLEMPFKDTHRQPDPEMGWSPARCAAFGWATLEAIAAVAGSLR</sequence>